<gene>
    <name evidence="1" type="ORF">GCM10008088_07840</name>
</gene>
<accession>A0ABQ3BMP7</accession>
<evidence type="ECO:0008006" key="3">
    <source>
        <dbReference type="Google" id="ProtNLM"/>
    </source>
</evidence>
<evidence type="ECO:0000313" key="2">
    <source>
        <dbReference type="Proteomes" id="UP000615593"/>
    </source>
</evidence>
<sequence length="336" mass="37404">MDNEVKGEGNSINYKFRMHDPRVGRFFAVDPLASGYPHNSPYALSENRLIDGTDLEGSEFEGIWTSRIYLWWKYGRGKKKSKGVTGMQKILEGTGHTLTLPTMNNGNIQEKRLTEQEKTLMVLDGVSDLAQYAIIDPTEMGLELIGSVPGVDTAMDPILATYYTAKYLRTGDTDDGLSAGSYTVASVVPFASGIIIKYGSKSAKGIYKTAKIWMPKTTDAGDRFVANLANIIEFSHPNKIKAIDADITNLGLNSRTDIDINIDNAIWIEVKKGSKISKWQVQKQVKAAAEENMEYIYYTGETLSNQQKKNLIDWGVKEENIIDNTADLINKIEPKK</sequence>
<comment type="caution">
    <text evidence="1">The sequence shown here is derived from an EMBL/GenBank/DDBJ whole genome shotgun (WGS) entry which is preliminary data.</text>
</comment>
<keyword evidence="2" id="KW-1185">Reference proteome</keyword>
<dbReference type="Gene3D" id="2.180.10.10">
    <property type="entry name" value="RHS repeat-associated core"/>
    <property type="match status" value="1"/>
</dbReference>
<dbReference type="EMBL" id="BMWY01000002">
    <property type="protein sequence ID" value="GGZ48940.1"/>
    <property type="molecule type" value="Genomic_DNA"/>
</dbReference>
<organism evidence="1 2">
    <name type="scientific">Mesonia mobilis</name>
    <dbReference type="NCBI Taxonomy" id="369791"/>
    <lineage>
        <taxon>Bacteria</taxon>
        <taxon>Pseudomonadati</taxon>
        <taxon>Bacteroidota</taxon>
        <taxon>Flavobacteriia</taxon>
        <taxon>Flavobacteriales</taxon>
        <taxon>Flavobacteriaceae</taxon>
        <taxon>Mesonia</taxon>
    </lineage>
</organism>
<dbReference type="Proteomes" id="UP000615593">
    <property type="component" value="Unassembled WGS sequence"/>
</dbReference>
<proteinExistence type="predicted"/>
<evidence type="ECO:0000313" key="1">
    <source>
        <dbReference type="EMBL" id="GGZ48940.1"/>
    </source>
</evidence>
<reference evidence="2" key="1">
    <citation type="journal article" date="2019" name="Int. J. Syst. Evol. Microbiol.">
        <title>The Global Catalogue of Microorganisms (GCM) 10K type strain sequencing project: providing services to taxonomists for standard genome sequencing and annotation.</title>
        <authorList>
            <consortium name="The Broad Institute Genomics Platform"/>
            <consortium name="The Broad Institute Genome Sequencing Center for Infectious Disease"/>
            <person name="Wu L."/>
            <person name="Ma J."/>
        </authorList>
    </citation>
    <scope>NUCLEOTIDE SEQUENCE [LARGE SCALE GENOMIC DNA]</scope>
    <source>
        <strain evidence="2">KCTC 12708</strain>
    </source>
</reference>
<protein>
    <recommendedName>
        <fullName evidence="3">RHS repeat-associated core domain-containing protein</fullName>
    </recommendedName>
</protein>
<name>A0ABQ3BMP7_9FLAO</name>